<reference evidence="2" key="1">
    <citation type="journal article" date="2022" name="Mol. Ecol. Resour.">
        <title>The genomes of chicory, endive, great burdock and yacon provide insights into Asteraceae palaeo-polyploidization history and plant inulin production.</title>
        <authorList>
            <person name="Fan W."/>
            <person name="Wang S."/>
            <person name="Wang H."/>
            <person name="Wang A."/>
            <person name="Jiang F."/>
            <person name="Liu H."/>
            <person name="Zhao H."/>
            <person name="Xu D."/>
            <person name="Zhang Y."/>
        </authorList>
    </citation>
    <scope>NUCLEOTIDE SEQUENCE [LARGE SCALE GENOMIC DNA]</scope>
    <source>
        <strain evidence="2">cv. Yunnan</strain>
    </source>
</reference>
<gene>
    <name evidence="1" type="ORF">L1987_46997</name>
</gene>
<keyword evidence="2" id="KW-1185">Reference proteome</keyword>
<evidence type="ECO:0000313" key="1">
    <source>
        <dbReference type="EMBL" id="KAI3777201.1"/>
    </source>
</evidence>
<organism evidence="1 2">
    <name type="scientific">Smallanthus sonchifolius</name>
    <dbReference type="NCBI Taxonomy" id="185202"/>
    <lineage>
        <taxon>Eukaryota</taxon>
        <taxon>Viridiplantae</taxon>
        <taxon>Streptophyta</taxon>
        <taxon>Embryophyta</taxon>
        <taxon>Tracheophyta</taxon>
        <taxon>Spermatophyta</taxon>
        <taxon>Magnoliopsida</taxon>
        <taxon>eudicotyledons</taxon>
        <taxon>Gunneridae</taxon>
        <taxon>Pentapetalae</taxon>
        <taxon>asterids</taxon>
        <taxon>campanulids</taxon>
        <taxon>Asterales</taxon>
        <taxon>Asteraceae</taxon>
        <taxon>Asteroideae</taxon>
        <taxon>Heliantheae alliance</taxon>
        <taxon>Millerieae</taxon>
        <taxon>Smallanthus</taxon>
    </lineage>
</organism>
<proteinExistence type="predicted"/>
<protein>
    <submittedName>
        <fullName evidence="1">Uncharacterized protein</fullName>
    </submittedName>
</protein>
<name>A0ACB9G1V5_9ASTR</name>
<dbReference type="EMBL" id="CM042032">
    <property type="protein sequence ID" value="KAI3777201.1"/>
    <property type="molecule type" value="Genomic_DNA"/>
</dbReference>
<comment type="caution">
    <text evidence="1">The sequence shown here is derived from an EMBL/GenBank/DDBJ whole genome shotgun (WGS) entry which is preliminary data.</text>
</comment>
<evidence type="ECO:0000313" key="2">
    <source>
        <dbReference type="Proteomes" id="UP001056120"/>
    </source>
</evidence>
<sequence length="128" mass="14357">MIYLSNLKERNVSSWNPRHKGASLCRYGIKKSACAESSITAAGPSTCKHTLYDSYYLVITVISLPEYLIKSLCLLYVLLGIDILKVRTQIQAEAMQSGLAMQHLDALLLELGRTMLTLRIGQYEEDDD</sequence>
<dbReference type="Proteomes" id="UP001056120">
    <property type="component" value="Linkage Group LG15"/>
</dbReference>
<reference evidence="1 2" key="2">
    <citation type="journal article" date="2022" name="Mol. Ecol. Resour.">
        <title>The genomes of chicory, endive, great burdock and yacon provide insights into Asteraceae paleo-polyploidization history and plant inulin production.</title>
        <authorList>
            <person name="Fan W."/>
            <person name="Wang S."/>
            <person name="Wang H."/>
            <person name="Wang A."/>
            <person name="Jiang F."/>
            <person name="Liu H."/>
            <person name="Zhao H."/>
            <person name="Xu D."/>
            <person name="Zhang Y."/>
        </authorList>
    </citation>
    <scope>NUCLEOTIDE SEQUENCE [LARGE SCALE GENOMIC DNA]</scope>
    <source>
        <strain evidence="2">cv. Yunnan</strain>
        <tissue evidence="1">Leaves</tissue>
    </source>
</reference>
<accession>A0ACB9G1V5</accession>